<gene>
    <name evidence="1" type="ORF">CEUTPL_LOCUS5045</name>
</gene>
<dbReference type="InterPro" id="IPR053084">
    <property type="entry name" value="AKAP"/>
</dbReference>
<dbReference type="InterPro" id="IPR025663">
    <property type="entry name" value="AKAP_28"/>
</dbReference>
<keyword evidence="2" id="KW-1185">Reference proteome</keyword>
<dbReference type="GO" id="GO:0034237">
    <property type="term" value="F:protein kinase A regulatory subunit binding"/>
    <property type="evidence" value="ECO:0007669"/>
    <property type="project" value="TreeGrafter"/>
</dbReference>
<name>A0A9N9MHK4_9CUCU</name>
<dbReference type="AlphaFoldDB" id="A0A9N9MHK4"/>
<reference evidence="1" key="1">
    <citation type="submission" date="2022-01" db="EMBL/GenBank/DDBJ databases">
        <authorList>
            <person name="King R."/>
        </authorList>
    </citation>
    <scope>NUCLEOTIDE SEQUENCE</scope>
</reference>
<protein>
    <submittedName>
        <fullName evidence="1">Uncharacterized protein</fullName>
    </submittedName>
</protein>
<dbReference type="Pfam" id="PF14469">
    <property type="entry name" value="AKAP28"/>
    <property type="match status" value="1"/>
</dbReference>
<evidence type="ECO:0000313" key="1">
    <source>
        <dbReference type="EMBL" id="CAG9764405.1"/>
    </source>
</evidence>
<accession>A0A9N9MHK4</accession>
<evidence type="ECO:0000313" key="2">
    <source>
        <dbReference type="Proteomes" id="UP001152799"/>
    </source>
</evidence>
<sequence length="363" mass="41489">MSTSNLSPEENHELIKKGVHVLPKKPGQRGRTEVHCFESSDGENDACILVNVPSQSSLVSELSISPAIASDESLQAYAEKSINETKRSSTSERVLDSLQLRRSSGSDGYDKYDAIFEEESDAEQSWSENGIQEEEPLVDCNQFMHPVSFVTDMVNQICDDGAAKAETIWQSLVEVPTEKAEVPDEDEYVSWYDTTDDDDDDDDGATDNNQYYGGGYYPAYKESIEYAVIDSRRSLTSWPTIGEFTIELGAFKIDDYLSNFETEENWMYVIYYKGLIEDKCSKLHKYQAVYSLPTWKYPIAQATASIFFTIEVCKTSFPHCFVDVKFQYETFRQVYSVGTNELQEKWLHYILDSKIKFFQTITY</sequence>
<dbReference type="Proteomes" id="UP001152799">
    <property type="component" value="Chromosome 2"/>
</dbReference>
<organism evidence="1 2">
    <name type="scientific">Ceutorhynchus assimilis</name>
    <name type="common">cabbage seed weevil</name>
    <dbReference type="NCBI Taxonomy" id="467358"/>
    <lineage>
        <taxon>Eukaryota</taxon>
        <taxon>Metazoa</taxon>
        <taxon>Ecdysozoa</taxon>
        <taxon>Arthropoda</taxon>
        <taxon>Hexapoda</taxon>
        <taxon>Insecta</taxon>
        <taxon>Pterygota</taxon>
        <taxon>Neoptera</taxon>
        <taxon>Endopterygota</taxon>
        <taxon>Coleoptera</taxon>
        <taxon>Polyphaga</taxon>
        <taxon>Cucujiformia</taxon>
        <taxon>Curculionidae</taxon>
        <taxon>Ceutorhynchinae</taxon>
        <taxon>Ceutorhynchus</taxon>
    </lineage>
</organism>
<dbReference type="PANTHER" id="PTHR35075:SF1">
    <property type="entry name" value="A-KINASE ANCHOR PROTEIN 14"/>
    <property type="match status" value="1"/>
</dbReference>
<proteinExistence type="predicted"/>
<dbReference type="GO" id="GO:0005952">
    <property type="term" value="C:cAMP-dependent protein kinase complex"/>
    <property type="evidence" value="ECO:0007669"/>
    <property type="project" value="TreeGrafter"/>
</dbReference>
<dbReference type="EMBL" id="OU892278">
    <property type="protein sequence ID" value="CAG9764405.1"/>
    <property type="molecule type" value="Genomic_DNA"/>
</dbReference>
<dbReference type="PANTHER" id="PTHR35075">
    <property type="entry name" value="A-KINASE ANCHOR PROTEIN 14"/>
    <property type="match status" value="1"/>
</dbReference>
<dbReference type="OrthoDB" id="2148342at2759"/>